<accession>A0A9W8JUQ9</accession>
<feature type="transmembrane region" description="Helical" evidence="6">
    <location>
        <begin position="335"/>
        <end position="355"/>
    </location>
</feature>
<dbReference type="FunFam" id="1.20.1250.20:FF:000018">
    <property type="entry name" value="MFS transporter permease"/>
    <property type="match status" value="1"/>
</dbReference>
<dbReference type="InterPro" id="IPR036259">
    <property type="entry name" value="MFS_trans_sf"/>
</dbReference>
<comment type="caution">
    <text evidence="8">The sequence shown here is derived from an EMBL/GenBank/DDBJ whole genome shotgun (WGS) entry which is preliminary data.</text>
</comment>
<dbReference type="InterPro" id="IPR020846">
    <property type="entry name" value="MFS_dom"/>
</dbReference>
<feature type="domain" description="Major facilitator superfamily (MFS) profile" evidence="7">
    <location>
        <begin position="45"/>
        <end position="479"/>
    </location>
</feature>
<dbReference type="PROSITE" id="PS50850">
    <property type="entry name" value="MFS"/>
    <property type="match status" value="1"/>
</dbReference>
<feature type="transmembrane region" description="Helical" evidence="6">
    <location>
        <begin position="362"/>
        <end position="380"/>
    </location>
</feature>
<dbReference type="GO" id="GO:0022857">
    <property type="term" value="F:transmembrane transporter activity"/>
    <property type="evidence" value="ECO:0007669"/>
    <property type="project" value="InterPro"/>
</dbReference>
<comment type="subcellular location">
    <subcellularLocation>
        <location evidence="1">Membrane</location>
        <topology evidence="1">Multi-pass membrane protein</topology>
    </subcellularLocation>
</comment>
<dbReference type="PANTHER" id="PTHR43791:SF85">
    <property type="entry name" value="TRANSPORTER, PUTATIVE (AFU_ORTHOLOGUE AFUA_6G00710)-RELATED"/>
    <property type="match status" value="1"/>
</dbReference>
<feature type="transmembrane region" description="Helical" evidence="6">
    <location>
        <begin position="454"/>
        <end position="475"/>
    </location>
</feature>
<dbReference type="EMBL" id="JANKHO010001095">
    <property type="protein sequence ID" value="KAJ3503782.1"/>
    <property type="molecule type" value="Genomic_DNA"/>
</dbReference>
<dbReference type="InterPro" id="IPR011701">
    <property type="entry name" value="MFS"/>
</dbReference>
<feature type="transmembrane region" description="Helical" evidence="6">
    <location>
        <begin position="227"/>
        <end position="249"/>
    </location>
</feature>
<keyword evidence="2" id="KW-0813">Transport</keyword>
<dbReference type="SUPFAM" id="SSF103473">
    <property type="entry name" value="MFS general substrate transporter"/>
    <property type="match status" value="1"/>
</dbReference>
<gene>
    <name evidence="8" type="ORF">NLJ89_g8279</name>
</gene>
<feature type="transmembrane region" description="Helical" evidence="6">
    <location>
        <begin position="386"/>
        <end position="409"/>
    </location>
</feature>
<evidence type="ECO:0000259" key="7">
    <source>
        <dbReference type="PROSITE" id="PS50850"/>
    </source>
</evidence>
<reference evidence="8" key="1">
    <citation type="submission" date="2022-07" db="EMBL/GenBank/DDBJ databases">
        <title>Genome Sequence of Agrocybe chaxingu.</title>
        <authorList>
            <person name="Buettner E."/>
        </authorList>
    </citation>
    <scope>NUCLEOTIDE SEQUENCE</scope>
    <source>
        <strain evidence="8">MP-N11</strain>
    </source>
</reference>
<evidence type="ECO:0000256" key="2">
    <source>
        <dbReference type="ARBA" id="ARBA00022448"/>
    </source>
</evidence>
<evidence type="ECO:0000256" key="6">
    <source>
        <dbReference type="SAM" id="Phobius"/>
    </source>
</evidence>
<feature type="transmembrane region" description="Helical" evidence="6">
    <location>
        <begin position="298"/>
        <end position="323"/>
    </location>
</feature>
<dbReference type="OrthoDB" id="2985014at2759"/>
<proteinExistence type="predicted"/>
<evidence type="ECO:0000256" key="5">
    <source>
        <dbReference type="ARBA" id="ARBA00023136"/>
    </source>
</evidence>
<dbReference type="Pfam" id="PF07690">
    <property type="entry name" value="MFS_1"/>
    <property type="match status" value="1"/>
</dbReference>
<keyword evidence="3 6" id="KW-0812">Transmembrane</keyword>
<evidence type="ECO:0000256" key="4">
    <source>
        <dbReference type="ARBA" id="ARBA00022989"/>
    </source>
</evidence>
<name>A0A9W8JUQ9_9AGAR</name>
<evidence type="ECO:0000256" key="3">
    <source>
        <dbReference type="ARBA" id="ARBA00022692"/>
    </source>
</evidence>
<keyword evidence="9" id="KW-1185">Reference proteome</keyword>
<evidence type="ECO:0000313" key="8">
    <source>
        <dbReference type="EMBL" id="KAJ3503782.1"/>
    </source>
</evidence>
<dbReference type="FunFam" id="1.20.1250.20:FF:000013">
    <property type="entry name" value="MFS general substrate transporter"/>
    <property type="match status" value="1"/>
</dbReference>
<keyword evidence="4 6" id="KW-1133">Transmembrane helix</keyword>
<organism evidence="8 9">
    <name type="scientific">Agrocybe chaxingu</name>
    <dbReference type="NCBI Taxonomy" id="84603"/>
    <lineage>
        <taxon>Eukaryota</taxon>
        <taxon>Fungi</taxon>
        <taxon>Dikarya</taxon>
        <taxon>Basidiomycota</taxon>
        <taxon>Agaricomycotina</taxon>
        <taxon>Agaricomycetes</taxon>
        <taxon>Agaricomycetidae</taxon>
        <taxon>Agaricales</taxon>
        <taxon>Agaricineae</taxon>
        <taxon>Strophariaceae</taxon>
        <taxon>Agrocybe</taxon>
    </lineage>
</organism>
<dbReference type="GO" id="GO:0016020">
    <property type="term" value="C:membrane"/>
    <property type="evidence" value="ECO:0007669"/>
    <property type="project" value="UniProtKB-SubCell"/>
</dbReference>
<keyword evidence="5 6" id="KW-0472">Membrane</keyword>
<feature type="transmembrane region" description="Helical" evidence="6">
    <location>
        <begin position="194"/>
        <end position="215"/>
    </location>
</feature>
<feature type="transmembrane region" description="Helical" evidence="6">
    <location>
        <begin position="156"/>
        <end position="182"/>
    </location>
</feature>
<feature type="transmembrane region" description="Helical" evidence="6">
    <location>
        <begin position="421"/>
        <end position="442"/>
    </location>
</feature>
<evidence type="ECO:0000313" key="9">
    <source>
        <dbReference type="Proteomes" id="UP001148786"/>
    </source>
</evidence>
<protein>
    <recommendedName>
        <fullName evidence="7">Major facilitator superfamily (MFS) profile domain-containing protein</fullName>
    </recommendedName>
</protein>
<dbReference type="PANTHER" id="PTHR43791">
    <property type="entry name" value="PERMEASE-RELATED"/>
    <property type="match status" value="1"/>
</dbReference>
<evidence type="ECO:0000256" key="1">
    <source>
        <dbReference type="ARBA" id="ARBA00004141"/>
    </source>
</evidence>
<sequence length="522" mass="58193">MPEKLLSQVVTPSEDSQSKIEEKIGIPYGDVELERKAVRRLDWSILPVMTMFYLLSFLDRANIGEHFDLVPPTVGSLELFTTSGNARVAGLQRDLRLTDREYQICVTVLYVPYICAELPSNLVLRRIGPQRLMPTLLTAWGVVVTLQGTSGLVSSFAGLVVVRAVLGLIEGPMFPGIVLYLSGFYTRRELSLRIALFFSSASLSGAFSGLLAAAIEKMDGIGNKPGWAWIFILEGLFTVLMGFIGFFLVPATPRESKFLTYEQKELIMARLERDRPSILPADKFSVKEIFRSLTSPQVIILFVIFFMVGTQLYGLALFLPSIVNQLGFDRNRSQLLSVGPFAAGFFLTIISAIWSDRYQMRGIPAATISLLSVAGFSLFFAAREKYVAYGALYLMVPGVYAGAPVFIAWMANNSEPHYRRATSIAIGFVATNSGGILSTWRFPTKEGPRFTNTTIMNLVFAILAVVGAFLNMAYLHYKNQSKQRPGYRERKLAKYGDENDPDASLRAWMDLGDKHPDYRYTL</sequence>
<dbReference type="Gene3D" id="1.20.1250.20">
    <property type="entry name" value="MFS general substrate transporter like domains"/>
    <property type="match status" value="2"/>
</dbReference>
<dbReference type="Proteomes" id="UP001148786">
    <property type="component" value="Unassembled WGS sequence"/>
</dbReference>
<dbReference type="AlphaFoldDB" id="A0A9W8JUQ9"/>